<dbReference type="PROSITE" id="PS50067">
    <property type="entry name" value="KINESIN_MOTOR_2"/>
    <property type="match status" value="1"/>
</dbReference>
<comment type="similarity">
    <text evidence="6">Belongs to the TRAFAC class myosin-kinesin ATPase superfamily. Kinesin family.</text>
</comment>
<dbReference type="InterPro" id="IPR027640">
    <property type="entry name" value="Kinesin-like_fam"/>
</dbReference>
<evidence type="ECO:0000256" key="1">
    <source>
        <dbReference type="ARBA" id="ARBA00004496"/>
    </source>
</evidence>
<feature type="compositionally biased region" description="Pro residues" evidence="8">
    <location>
        <begin position="1575"/>
        <end position="1600"/>
    </location>
</feature>
<evidence type="ECO:0000256" key="5">
    <source>
        <dbReference type="ARBA" id="ARBA00023054"/>
    </source>
</evidence>
<keyword evidence="5 7" id="KW-0175">Coiled coil</keyword>
<feature type="compositionally biased region" description="Basic and acidic residues" evidence="8">
    <location>
        <begin position="778"/>
        <end position="789"/>
    </location>
</feature>
<evidence type="ECO:0000256" key="2">
    <source>
        <dbReference type="ARBA" id="ARBA00022490"/>
    </source>
</evidence>
<dbReference type="InterPro" id="IPR001752">
    <property type="entry name" value="Kinesin_motor_dom"/>
</dbReference>
<dbReference type="PROSITE" id="PS00411">
    <property type="entry name" value="KINESIN_MOTOR_1"/>
    <property type="match status" value="1"/>
</dbReference>
<keyword evidence="11" id="KW-1185">Reference proteome</keyword>
<feature type="compositionally biased region" description="Basic and acidic residues" evidence="8">
    <location>
        <begin position="724"/>
        <end position="747"/>
    </location>
</feature>
<evidence type="ECO:0000256" key="8">
    <source>
        <dbReference type="SAM" id="MobiDB-lite"/>
    </source>
</evidence>
<accession>A0A6A5WQT5</accession>
<dbReference type="GO" id="GO:0008017">
    <property type="term" value="F:microtubule binding"/>
    <property type="evidence" value="ECO:0007669"/>
    <property type="project" value="InterPro"/>
</dbReference>
<organism evidence="10 11">
    <name type="scientific">Amniculicola lignicola CBS 123094</name>
    <dbReference type="NCBI Taxonomy" id="1392246"/>
    <lineage>
        <taxon>Eukaryota</taxon>
        <taxon>Fungi</taxon>
        <taxon>Dikarya</taxon>
        <taxon>Ascomycota</taxon>
        <taxon>Pezizomycotina</taxon>
        <taxon>Dothideomycetes</taxon>
        <taxon>Pleosporomycetidae</taxon>
        <taxon>Pleosporales</taxon>
        <taxon>Amniculicolaceae</taxon>
        <taxon>Amniculicola</taxon>
    </lineage>
</organism>
<keyword evidence="3 6" id="KW-0547">Nucleotide-binding</keyword>
<evidence type="ECO:0000313" key="10">
    <source>
        <dbReference type="EMBL" id="KAF2003284.1"/>
    </source>
</evidence>
<dbReference type="GO" id="GO:0051231">
    <property type="term" value="P:spindle elongation"/>
    <property type="evidence" value="ECO:0007669"/>
    <property type="project" value="TreeGrafter"/>
</dbReference>
<dbReference type="GO" id="GO:0003777">
    <property type="term" value="F:microtubule motor activity"/>
    <property type="evidence" value="ECO:0007669"/>
    <property type="project" value="InterPro"/>
</dbReference>
<evidence type="ECO:0000256" key="7">
    <source>
        <dbReference type="SAM" id="Coils"/>
    </source>
</evidence>
<feature type="compositionally biased region" description="Polar residues" evidence="8">
    <location>
        <begin position="875"/>
        <end position="885"/>
    </location>
</feature>
<dbReference type="PANTHER" id="PTHR47969">
    <property type="entry name" value="CHROMOSOME-ASSOCIATED KINESIN KIF4A-RELATED"/>
    <property type="match status" value="1"/>
</dbReference>
<dbReference type="SMART" id="SM00129">
    <property type="entry name" value="KISc"/>
    <property type="match status" value="1"/>
</dbReference>
<dbReference type="GO" id="GO:0007018">
    <property type="term" value="P:microtubule-based movement"/>
    <property type="evidence" value="ECO:0007669"/>
    <property type="project" value="InterPro"/>
</dbReference>
<keyword evidence="4 6" id="KW-0067">ATP-binding</keyword>
<feature type="coiled-coil region" evidence="7">
    <location>
        <begin position="1643"/>
        <end position="1722"/>
    </location>
</feature>
<dbReference type="InterPro" id="IPR019821">
    <property type="entry name" value="Kinesin_motor_CS"/>
</dbReference>
<evidence type="ECO:0000256" key="3">
    <source>
        <dbReference type="ARBA" id="ARBA00022741"/>
    </source>
</evidence>
<feature type="compositionally biased region" description="Low complexity" evidence="8">
    <location>
        <begin position="1556"/>
        <end position="1567"/>
    </location>
</feature>
<evidence type="ECO:0000256" key="4">
    <source>
        <dbReference type="ARBA" id="ARBA00022840"/>
    </source>
</evidence>
<feature type="compositionally biased region" description="Polar residues" evidence="8">
    <location>
        <begin position="748"/>
        <end position="758"/>
    </location>
</feature>
<dbReference type="Gene3D" id="3.40.850.10">
    <property type="entry name" value="Kinesin motor domain"/>
    <property type="match status" value="1"/>
</dbReference>
<reference evidence="10" key="1">
    <citation type="journal article" date="2020" name="Stud. Mycol.">
        <title>101 Dothideomycetes genomes: a test case for predicting lifestyles and emergence of pathogens.</title>
        <authorList>
            <person name="Haridas S."/>
            <person name="Albert R."/>
            <person name="Binder M."/>
            <person name="Bloem J."/>
            <person name="Labutti K."/>
            <person name="Salamov A."/>
            <person name="Andreopoulos B."/>
            <person name="Baker S."/>
            <person name="Barry K."/>
            <person name="Bills G."/>
            <person name="Bluhm B."/>
            <person name="Cannon C."/>
            <person name="Castanera R."/>
            <person name="Culley D."/>
            <person name="Daum C."/>
            <person name="Ezra D."/>
            <person name="Gonzalez J."/>
            <person name="Henrissat B."/>
            <person name="Kuo A."/>
            <person name="Liang C."/>
            <person name="Lipzen A."/>
            <person name="Lutzoni F."/>
            <person name="Magnuson J."/>
            <person name="Mondo S."/>
            <person name="Nolan M."/>
            <person name="Ohm R."/>
            <person name="Pangilinan J."/>
            <person name="Park H.-J."/>
            <person name="Ramirez L."/>
            <person name="Alfaro M."/>
            <person name="Sun H."/>
            <person name="Tritt A."/>
            <person name="Yoshinaga Y."/>
            <person name="Zwiers L.-H."/>
            <person name="Turgeon B."/>
            <person name="Goodwin S."/>
            <person name="Spatafora J."/>
            <person name="Crous P."/>
            <person name="Grigoriev I."/>
        </authorList>
    </citation>
    <scope>NUCLEOTIDE SEQUENCE</scope>
    <source>
        <strain evidence="10">CBS 123094</strain>
    </source>
</reference>
<dbReference type="GO" id="GO:0005875">
    <property type="term" value="C:microtubule associated complex"/>
    <property type="evidence" value="ECO:0007669"/>
    <property type="project" value="TreeGrafter"/>
</dbReference>
<feature type="region of interest" description="Disordered" evidence="8">
    <location>
        <begin position="724"/>
        <end position="789"/>
    </location>
</feature>
<dbReference type="Pfam" id="PF00225">
    <property type="entry name" value="Kinesin"/>
    <property type="match status" value="1"/>
</dbReference>
<feature type="compositionally biased region" description="Basic and acidic residues" evidence="8">
    <location>
        <begin position="926"/>
        <end position="946"/>
    </location>
</feature>
<keyword evidence="6" id="KW-0505">Motor protein</keyword>
<dbReference type="InterPro" id="IPR027417">
    <property type="entry name" value="P-loop_NTPase"/>
</dbReference>
<feature type="compositionally biased region" description="Low complexity" evidence="8">
    <location>
        <begin position="27"/>
        <end position="46"/>
    </location>
</feature>
<feature type="region of interest" description="Disordered" evidence="8">
    <location>
        <begin position="1498"/>
        <end position="1523"/>
    </location>
</feature>
<feature type="coiled-coil region" evidence="7">
    <location>
        <begin position="460"/>
        <end position="532"/>
    </location>
</feature>
<protein>
    <submittedName>
        <fullName evidence="10">Kinesin-domain-containing protein</fullName>
    </submittedName>
</protein>
<feature type="binding site" evidence="6">
    <location>
        <begin position="142"/>
        <end position="149"/>
    </location>
    <ligand>
        <name>ATP</name>
        <dbReference type="ChEBI" id="CHEBI:30616"/>
    </ligand>
</feature>
<feature type="region of interest" description="Disordered" evidence="8">
    <location>
        <begin position="1"/>
        <end position="55"/>
    </location>
</feature>
<name>A0A6A5WQT5_9PLEO</name>
<feature type="region of interest" description="Disordered" evidence="8">
    <location>
        <begin position="1543"/>
        <end position="1610"/>
    </location>
</feature>
<proteinExistence type="inferred from homology"/>
<dbReference type="InterPro" id="IPR036961">
    <property type="entry name" value="Kinesin_motor_dom_sf"/>
</dbReference>
<dbReference type="GO" id="GO:0007052">
    <property type="term" value="P:mitotic spindle organization"/>
    <property type="evidence" value="ECO:0007669"/>
    <property type="project" value="TreeGrafter"/>
</dbReference>
<evidence type="ECO:0000313" key="11">
    <source>
        <dbReference type="Proteomes" id="UP000799779"/>
    </source>
</evidence>
<feature type="domain" description="Kinesin motor" evidence="9">
    <location>
        <begin position="55"/>
        <end position="441"/>
    </location>
</feature>
<dbReference type="GO" id="GO:0005524">
    <property type="term" value="F:ATP binding"/>
    <property type="evidence" value="ECO:0007669"/>
    <property type="project" value="UniProtKB-UniRule"/>
</dbReference>
<feature type="compositionally biased region" description="Basic and acidic residues" evidence="8">
    <location>
        <begin position="1544"/>
        <end position="1555"/>
    </location>
</feature>
<comment type="subcellular location">
    <subcellularLocation>
        <location evidence="1">Cytoplasm</location>
    </subcellularLocation>
</comment>
<evidence type="ECO:0000259" key="9">
    <source>
        <dbReference type="PROSITE" id="PS50067"/>
    </source>
</evidence>
<dbReference type="Gene3D" id="1.10.287.1490">
    <property type="match status" value="1"/>
</dbReference>
<feature type="coiled-coil region" evidence="7">
    <location>
        <begin position="954"/>
        <end position="1002"/>
    </location>
</feature>
<dbReference type="GO" id="GO:0005737">
    <property type="term" value="C:cytoplasm"/>
    <property type="evidence" value="ECO:0007669"/>
    <property type="project" value="UniProtKB-SubCell"/>
</dbReference>
<dbReference type="EMBL" id="ML977573">
    <property type="protein sequence ID" value="KAF2003284.1"/>
    <property type="molecule type" value="Genomic_DNA"/>
</dbReference>
<dbReference type="PANTHER" id="PTHR47969:SF15">
    <property type="entry name" value="CHROMOSOME-ASSOCIATED KINESIN KIF4A-RELATED"/>
    <property type="match status" value="1"/>
</dbReference>
<dbReference type="PRINTS" id="PR00380">
    <property type="entry name" value="KINESINHEAVY"/>
</dbReference>
<gene>
    <name evidence="10" type="ORF">P154DRAFT_101501</name>
</gene>
<dbReference type="Proteomes" id="UP000799779">
    <property type="component" value="Unassembled WGS sequence"/>
</dbReference>
<feature type="compositionally biased region" description="Low complexity" evidence="8">
    <location>
        <begin position="905"/>
        <end position="921"/>
    </location>
</feature>
<evidence type="ECO:0000256" key="6">
    <source>
        <dbReference type="PROSITE-ProRule" id="PRU00283"/>
    </source>
</evidence>
<sequence length="1729" mass="193524">MPGEMTSPPGSPAGGIQQPRPMSAMFRSNRSSSRMSMSSNTRGGSRASDEDSKTAVKVAVRVRPPLKAGDPGYDLVPTRFRGSTCQVTSNSSLAVDASGGRKVFVFDRVFGEDVDQDGVFEYVAESVNNFVQGYNVSILAYGQSGAGKSYTMGTTGPGDQADQKIMGIIPRAAALLFDKLEGNGSRMNGSGIRAPSRFSGLGMPSAKSANKNWQLKATYVEIYNEQLRDLLLPDNLLPHERPAVNIREDPKGRILLTGLTQMAINSAEDLLNALNFGSSIRQTDATAVNAKSSRSHAVFSLNLVQKKSSTSPLTTREKRMSVPIEAMSGSSENWVTIDSKLHFVDLAGSERLKNTHAQGERAKEGISINAGLASLGKVISQLSSRSQGSHVSYRDSRLTRLLQDSLGGNAITYMIACVNPAEFHLSETLNTVQYAQRARAIQSKPQLQHTHDDSDKQAVIDRLRAEVSFLRDQIRLSERTERKKANPQERAERQEEREIELQNHLLDVQENYNALSNRHAKLISEITKARDNDSADTPMLKDAIGDTALERLKRSNSFAEAVESVVLEYEKTIQSLESSLSNARSSLSNNESEILEKETRISFLENQATQLQARIAKAVDREASNEDYVRSLEAQIDSSASGIEKHDTTITDLREKLQKARENETNCEEYISTLEERLAETEQDTEIMQREIERLKHVVERQRSIGKLDNLLYELDNIRQTDAKAEEPAVNGHSRDISDPFVEKRSSGDSNRNYNTSVDVIAEESDAERPTTAGTTNPEERAEESGEDVTREIPTIMTKDLTEAETMEVPQSPAQSKYVHDKLDTVTQELFDLRVEHETSIQDYDRLESKYQEALRTLAALQDAVDEARHRRPSLTASSRPTSFLESAGMNGIRGEDGEPSPSRTLSAELSLLESTTNTSNPDEESYQRIENSEADRVHHKSESTDLPRSLVDGSTLAQELEALKRLNEEKEQRMVEINQSYSELQEQHRDTLDYVEELKTEVTRAQMARPTSPTAQIIRRKSSQNFMAGNDRSNRAFASLRNLALENFEDQPDTIQNFEINLNAIMNELHTRSERVQALETELSSVRREMEGKMTLITGLTKERKSLKSSPLDISIVATMQDQIRQSEDQMRDLKDSHLQREQELLDQIDNLRSTMQVPASPEEPLSPQELQSVSKPLNKGVVTDDDTHVSKLEEEVMQWKQKHLDAVEATKAAEKHHRKTIQDLEVMMKKLGTDHVSRITELEQARGLQAETELEQEKTKHAELVAALQAQVDEHRSTALNNASRLAELEDSHANIIKQVQADTESRQLTEKELETHRSLVSNLEEQIEEHKSALDFHQQSLGTIKENHSADLEKVKAELAASQSSTEVLHADLTKAKTDLNTLLKNVSNALEEETDIFRVQSQIESLVESRKSITARLEQATAEAVSARAQLTESSKTVISLRGAVRELEMINTETIKELEKTNEKELRSARLVQELEEQLNQNYDQHEAANNRLSALQTERSKELQDVLRRKDDTERELEDSKIKIALLESQLVDAQRAATRESIDPRENLQRSNSNNSNLRKSTSHNSLPSPPPAIPLPPLPGSPPPTANAPSPPTSRHQSKDIAQAQLVEDQEARIRTIEKHLFAEKQLTATLEDALTDLEASSQKTKADVDQWRKKYAALEEEVTSMRKERTAARHSLQAVEDERNARLRVEAERAHLEARMAALNNSNAKNKKKKGTLNCF</sequence>
<feature type="region of interest" description="Disordered" evidence="8">
    <location>
        <begin position="867"/>
        <end position="949"/>
    </location>
</feature>
<feature type="coiled-coil region" evidence="7">
    <location>
        <begin position="559"/>
        <end position="698"/>
    </location>
</feature>
<feature type="compositionally biased region" description="Basic and acidic residues" evidence="8">
    <location>
        <begin position="1504"/>
        <end position="1523"/>
    </location>
</feature>
<dbReference type="SUPFAM" id="SSF52540">
    <property type="entry name" value="P-loop containing nucleoside triphosphate hydrolases"/>
    <property type="match status" value="1"/>
</dbReference>
<dbReference type="OrthoDB" id="3176171at2759"/>
<keyword evidence="2" id="KW-0963">Cytoplasm</keyword>
<feature type="coiled-coil region" evidence="7">
    <location>
        <begin position="1118"/>
        <end position="1156"/>
    </location>
</feature>